<dbReference type="NCBIfam" id="TIGR01988">
    <property type="entry name" value="Ubi-OHases"/>
    <property type="match status" value="1"/>
</dbReference>
<evidence type="ECO:0000256" key="5">
    <source>
        <dbReference type="ARBA" id="ARBA00022490"/>
    </source>
</evidence>
<dbReference type="SUPFAM" id="SSF51905">
    <property type="entry name" value="FAD/NAD(P)-binding domain"/>
    <property type="match status" value="1"/>
</dbReference>
<organism evidence="12 14">
    <name type="scientific">Brenneria nigrifluens DSM 30175 = ATCC 13028</name>
    <dbReference type="NCBI Taxonomy" id="1121120"/>
    <lineage>
        <taxon>Bacteria</taxon>
        <taxon>Pseudomonadati</taxon>
        <taxon>Pseudomonadota</taxon>
        <taxon>Gammaproteobacteria</taxon>
        <taxon>Enterobacterales</taxon>
        <taxon>Pectobacteriaceae</taxon>
        <taxon>Brenneria</taxon>
    </lineage>
</organism>
<dbReference type="UniPathway" id="UPA00232"/>
<dbReference type="GO" id="GO:0071949">
    <property type="term" value="F:FAD binding"/>
    <property type="evidence" value="ECO:0007669"/>
    <property type="project" value="InterPro"/>
</dbReference>
<evidence type="ECO:0000313" key="15">
    <source>
        <dbReference type="Proteomes" id="UP000303847"/>
    </source>
</evidence>
<dbReference type="PANTHER" id="PTHR43876:SF7">
    <property type="entry name" value="UBIQUINONE BIOSYNTHESIS MONOOXYGENASE COQ6, MITOCHONDRIAL"/>
    <property type="match status" value="1"/>
</dbReference>
<dbReference type="EMBL" id="QDKK01000024">
    <property type="protein sequence ID" value="PWC23487.1"/>
    <property type="molecule type" value="Genomic_DNA"/>
</dbReference>
<dbReference type="EMBL" id="CP034036">
    <property type="protein sequence ID" value="QCR06234.1"/>
    <property type="molecule type" value="Genomic_DNA"/>
</dbReference>
<comment type="subcellular location">
    <subcellularLocation>
        <location evidence="2">Cytoplasm</location>
    </subcellularLocation>
</comment>
<dbReference type="GO" id="GO:0005737">
    <property type="term" value="C:cytoplasm"/>
    <property type="evidence" value="ECO:0007669"/>
    <property type="project" value="UniProtKB-SubCell"/>
</dbReference>
<evidence type="ECO:0000256" key="1">
    <source>
        <dbReference type="ARBA" id="ARBA00001974"/>
    </source>
</evidence>
<evidence type="ECO:0000313" key="12">
    <source>
        <dbReference type="EMBL" id="PWC23487.1"/>
    </source>
</evidence>
<evidence type="ECO:0000256" key="2">
    <source>
        <dbReference type="ARBA" id="ARBA00004496"/>
    </source>
</evidence>
<dbReference type="PRINTS" id="PR00420">
    <property type="entry name" value="RNGMNOXGNASE"/>
</dbReference>
<dbReference type="InterPro" id="IPR036188">
    <property type="entry name" value="FAD/NAD-bd_sf"/>
</dbReference>
<dbReference type="Proteomes" id="UP000295985">
    <property type="component" value="Unassembled WGS sequence"/>
</dbReference>
<dbReference type="AlphaFoldDB" id="A0A2U1UPC0"/>
<evidence type="ECO:0000313" key="13">
    <source>
        <dbReference type="EMBL" id="QCR06234.1"/>
    </source>
</evidence>
<name>A0A2U1UPC0_9GAMM</name>
<keyword evidence="8" id="KW-0274">FAD</keyword>
<dbReference type="GO" id="GO:0006744">
    <property type="term" value="P:ubiquinone biosynthetic process"/>
    <property type="evidence" value="ECO:0007669"/>
    <property type="project" value="UniProtKB-UniPathway"/>
</dbReference>
<reference evidence="12 14" key="1">
    <citation type="submission" date="2018-04" db="EMBL/GenBank/DDBJ databases">
        <title>Brenneria corticis sp.nov.</title>
        <authorList>
            <person name="Li Y."/>
        </authorList>
    </citation>
    <scope>NUCLEOTIDE SEQUENCE [LARGE SCALE GENOMIC DNA]</scope>
    <source>
        <strain evidence="12 14">LMG 2694</strain>
    </source>
</reference>
<dbReference type="PANTHER" id="PTHR43876">
    <property type="entry name" value="UBIQUINONE BIOSYNTHESIS MONOOXYGENASE COQ6, MITOCHONDRIAL"/>
    <property type="match status" value="1"/>
</dbReference>
<proteinExistence type="inferred from homology"/>
<comment type="cofactor">
    <cofactor evidence="1">
        <name>FAD</name>
        <dbReference type="ChEBI" id="CHEBI:57692"/>
    </cofactor>
</comment>
<sequence length="403" mass="44472">MQSFDVVIAGGGMVGLALACGLQGSGLRIAVLEQHPAEIRPLEQAYALRVSAINAASECLLRHLGVWENLLALRVSPYNAMQVWDKDSFGKIGFSGEEFGFSHLGHIIENPVIRQALWQRAAQLSDVTLLAPATLKQVAWGENEAFITLQDDSMLTARLMVGADGAHSWLRRHADIPLTFWDYGHHALVASIRTAAPHESVARQVFHGDGILAFLPLGDPHLSSIVWSLPPNHAQAMLELPVREFNQQLAVAFDTRLGRCELESERQTFPLTGRYARSFAAHRLVLIGDAAHTIHPLAGQGVNLGFMDVAELISELKRLQAQGKDIGRHLYLRRYERRRKHSAALMLAGMQGFRELFDGDNPAKKLLRDVGLILADNLPGVKPTLVRQAMGLNDLPDWLDVSK</sequence>
<keyword evidence="10" id="KW-0503">Monooxygenase</keyword>
<comment type="pathway">
    <text evidence="3">Cofactor biosynthesis; ubiquinone biosynthesis.</text>
</comment>
<comment type="similarity">
    <text evidence="4">Belongs to the UbiH/COQ6 family.</text>
</comment>
<feature type="domain" description="FAD-binding" evidence="11">
    <location>
        <begin position="4"/>
        <end position="345"/>
    </location>
</feature>
<dbReference type="InterPro" id="IPR002938">
    <property type="entry name" value="FAD-bd"/>
</dbReference>
<dbReference type="Proteomes" id="UP000303847">
    <property type="component" value="Chromosome"/>
</dbReference>
<dbReference type="FunFam" id="3.50.50.60:FF:000048">
    <property type="entry name" value="2-octaprenyl-3-methyl-6-methoxy-1,4-benzoquinol hydroxylase"/>
    <property type="match status" value="1"/>
</dbReference>
<evidence type="ECO:0000256" key="8">
    <source>
        <dbReference type="ARBA" id="ARBA00022827"/>
    </source>
</evidence>
<evidence type="ECO:0000313" key="14">
    <source>
        <dbReference type="Proteomes" id="UP000295985"/>
    </source>
</evidence>
<dbReference type="Pfam" id="PF01494">
    <property type="entry name" value="FAD_binding_3"/>
    <property type="match status" value="1"/>
</dbReference>
<protein>
    <submittedName>
        <fullName evidence="12">FAD-dependent 2-octaprenylphenol hydroxylase</fullName>
    </submittedName>
</protein>
<dbReference type="PROSITE" id="PS01304">
    <property type="entry name" value="UBIH"/>
    <property type="match status" value="1"/>
</dbReference>
<evidence type="ECO:0000259" key="11">
    <source>
        <dbReference type="Pfam" id="PF01494"/>
    </source>
</evidence>
<dbReference type="InterPro" id="IPR018168">
    <property type="entry name" value="Ubi_Hdrlase_CS"/>
</dbReference>
<evidence type="ECO:0000256" key="6">
    <source>
        <dbReference type="ARBA" id="ARBA00022630"/>
    </source>
</evidence>
<keyword evidence="7" id="KW-0831">Ubiquinone biosynthesis</keyword>
<dbReference type="RefSeq" id="WP_009114598.1">
    <property type="nucleotide sequence ID" value="NZ_CP034036.1"/>
</dbReference>
<evidence type="ECO:0000256" key="10">
    <source>
        <dbReference type="ARBA" id="ARBA00023033"/>
    </source>
</evidence>
<keyword evidence="5" id="KW-0963">Cytoplasm</keyword>
<dbReference type="InterPro" id="IPR051205">
    <property type="entry name" value="UbiH/COQ6_monooxygenase"/>
</dbReference>
<dbReference type="FunFam" id="3.50.50.60:FF:000062">
    <property type="entry name" value="FAD-dependent 2-octaprenylphenol hydroxylase"/>
    <property type="match status" value="1"/>
</dbReference>
<gene>
    <name evidence="12" type="ORF">DDT54_14705</name>
    <name evidence="13" type="ORF">EH206_20020</name>
</gene>
<evidence type="ECO:0000256" key="4">
    <source>
        <dbReference type="ARBA" id="ARBA00005349"/>
    </source>
</evidence>
<keyword evidence="9" id="KW-0560">Oxidoreductase</keyword>
<dbReference type="GO" id="GO:0019168">
    <property type="term" value="F:2-polyprenylphenol 6-hydroxylase activity"/>
    <property type="evidence" value="ECO:0007669"/>
    <property type="project" value="TreeGrafter"/>
</dbReference>
<keyword evidence="6" id="KW-0285">Flavoprotein</keyword>
<keyword evidence="15" id="KW-1185">Reference proteome</keyword>
<accession>A0A2U1UPC0</accession>
<dbReference type="NCBIfam" id="NF005949">
    <property type="entry name" value="PRK08013.1"/>
    <property type="match status" value="1"/>
</dbReference>
<dbReference type="GO" id="GO:0110142">
    <property type="term" value="C:ubiquinone biosynthesis complex"/>
    <property type="evidence" value="ECO:0007669"/>
    <property type="project" value="UniProtKB-ARBA"/>
</dbReference>
<evidence type="ECO:0000256" key="9">
    <source>
        <dbReference type="ARBA" id="ARBA00023002"/>
    </source>
</evidence>
<evidence type="ECO:0000256" key="7">
    <source>
        <dbReference type="ARBA" id="ARBA00022688"/>
    </source>
</evidence>
<reference evidence="13 15" key="2">
    <citation type="submission" date="2018-11" db="EMBL/GenBank/DDBJ databases">
        <title>Genome sequences of Brenneria nigrifluens and Brenneria rubrifaciens.</title>
        <authorList>
            <person name="Poret-Peterson A.T."/>
            <person name="McClean A.E."/>
            <person name="Kluepfel D.A."/>
        </authorList>
    </citation>
    <scope>NUCLEOTIDE SEQUENCE [LARGE SCALE GENOMIC DNA]</scope>
    <source>
        <strain evidence="13 15">ATCC 13028</strain>
    </source>
</reference>
<dbReference type="OrthoDB" id="9769565at2"/>
<dbReference type="InterPro" id="IPR010971">
    <property type="entry name" value="UbiH/COQ6"/>
</dbReference>
<dbReference type="Gene3D" id="3.50.50.60">
    <property type="entry name" value="FAD/NAD(P)-binding domain"/>
    <property type="match status" value="2"/>
</dbReference>
<evidence type="ECO:0000256" key="3">
    <source>
        <dbReference type="ARBA" id="ARBA00004749"/>
    </source>
</evidence>